<dbReference type="PANTHER" id="PTHR33095:SF81">
    <property type="entry name" value="OS07G0619500 PROTEIN"/>
    <property type="match status" value="1"/>
</dbReference>
<keyword evidence="3" id="KW-1185">Reference proteome</keyword>
<gene>
    <name evidence="2" type="ORF">SI8410_05006440</name>
</gene>
<dbReference type="PANTHER" id="PTHR33095">
    <property type="entry name" value="OS07G0619500 PROTEIN"/>
    <property type="match status" value="1"/>
</dbReference>
<feature type="region of interest" description="Disordered" evidence="1">
    <location>
        <begin position="132"/>
        <end position="212"/>
    </location>
</feature>
<name>A0A7I8KDD4_SPIIN</name>
<dbReference type="OrthoDB" id="667051at2759"/>
<accession>A0A7I8KDD4</accession>
<dbReference type="Proteomes" id="UP000663760">
    <property type="component" value="Chromosome 5"/>
</dbReference>
<evidence type="ECO:0000256" key="1">
    <source>
        <dbReference type="SAM" id="MobiDB-lite"/>
    </source>
</evidence>
<reference evidence="2" key="1">
    <citation type="submission" date="2020-02" db="EMBL/GenBank/DDBJ databases">
        <authorList>
            <person name="Scholz U."/>
            <person name="Mascher M."/>
            <person name="Fiebig A."/>
        </authorList>
    </citation>
    <scope>NUCLEOTIDE SEQUENCE</scope>
</reference>
<dbReference type="AlphaFoldDB" id="A0A7I8KDD4"/>
<evidence type="ECO:0000313" key="3">
    <source>
        <dbReference type="Proteomes" id="UP000663760"/>
    </source>
</evidence>
<feature type="compositionally biased region" description="Low complexity" evidence="1">
    <location>
        <begin position="14"/>
        <end position="28"/>
    </location>
</feature>
<proteinExistence type="predicted"/>
<organism evidence="2 3">
    <name type="scientific">Spirodela intermedia</name>
    <name type="common">Intermediate duckweed</name>
    <dbReference type="NCBI Taxonomy" id="51605"/>
    <lineage>
        <taxon>Eukaryota</taxon>
        <taxon>Viridiplantae</taxon>
        <taxon>Streptophyta</taxon>
        <taxon>Embryophyta</taxon>
        <taxon>Tracheophyta</taxon>
        <taxon>Spermatophyta</taxon>
        <taxon>Magnoliopsida</taxon>
        <taxon>Liliopsida</taxon>
        <taxon>Araceae</taxon>
        <taxon>Lemnoideae</taxon>
        <taxon>Spirodela</taxon>
    </lineage>
</organism>
<feature type="region of interest" description="Disordered" evidence="1">
    <location>
        <begin position="325"/>
        <end position="354"/>
    </location>
</feature>
<dbReference type="InterPro" id="IPR012442">
    <property type="entry name" value="DUF1645_plant"/>
</dbReference>
<dbReference type="EMBL" id="LR746268">
    <property type="protein sequence ID" value="CAA7395777.1"/>
    <property type="molecule type" value="Genomic_DNA"/>
</dbReference>
<feature type="compositionally biased region" description="Basic and acidic residues" evidence="1">
    <location>
        <begin position="189"/>
        <end position="203"/>
    </location>
</feature>
<dbReference type="Pfam" id="PF07816">
    <property type="entry name" value="DUF1645"/>
    <property type="match status" value="1"/>
</dbReference>
<protein>
    <submittedName>
        <fullName evidence="2">Uncharacterized protein</fullName>
    </submittedName>
</protein>
<sequence length="402" mass="42963">MEVMVPVAAEFHADSTSSTPYASAPTSPRRGGEWSGRYYTSAPASPSRAAAIFREFNAAMGSPRLASRSSVIPFEWEETPGTPKSQQTAAEEEDEDVDFAFDFSGQLDMGGSSPLTADELFEKGMIRPLKLPPRLQYVPPPPAVNGEKSPGISPRSPRSPRSPAMRFRRSPRRWGTQEDFDPFTAAIEETTRGRDRAGDDNTGRRSRRAARSLSPLRRVFDFNSKPAAAAAGHAPATAVSTSAAAAAMRWMKGGGTMKWRLKDLLLFRSASEGRATGGAADKDPLRKYTALSPSSAAMLSRKGSAASAASTASIASISPSASAGEEVRNSSFRSTDGGGSVGGSSRRGASAHERHYAANRAAKEEMRRKTMLPYRQGLFSCLGFNPAINGVAKGFSAFRTRP</sequence>
<evidence type="ECO:0000313" key="2">
    <source>
        <dbReference type="EMBL" id="CAA7395777.1"/>
    </source>
</evidence>
<feature type="region of interest" description="Disordered" evidence="1">
    <location>
        <begin position="8"/>
        <end position="42"/>
    </location>
</feature>
<feature type="compositionally biased region" description="Low complexity" evidence="1">
    <location>
        <begin position="149"/>
        <end position="165"/>
    </location>
</feature>